<dbReference type="GO" id="GO:0019284">
    <property type="term" value="P:L-methionine salvage from S-adenosylmethionine"/>
    <property type="evidence" value="ECO:0007669"/>
    <property type="project" value="TreeGrafter"/>
</dbReference>
<name>A0A1D8ATT9_9BACT</name>
<sequence length="278" mass="29723">MNLSFFGGPSRLILTGLLLLFTAALRAAPVDVLVQGAERPEVADILEALEDSQKIELGRFTFWTGRIGSHSVAISLTGQGLLNCTTATILGIEEFAPKLIVNQGTSGAQVPYLSLHDIIIGRRTLDYGNFITPVRAAGAGSDALTWTPLPQRLRDPATGELVAYPTGFAGDAAALAVAQRTRNPMGRVYPGIIGSAHEVNLELDRVQWSAKTFGMDVEEMESGHIAALAHAYGIRYVAFRVVSDAPYEGVPFYAMAARATALFTVSFLQNLPPLPATP</sequence>
<evidence type="ECO:0000259" key="1">
    <source>
        <dbReference type="Pfam" id="PF01048"/>
    </source>
</evidence>
<dbReference type="SUPFAM" id="SSF53167">
    <property type="entry name" value="Purine and uridine phosphorylases"/>
    <property type="match status" value="1"/>
</dbReference>
<organism evidence="2 3">
    <name type="scientific">Lacunisphaera limnophila</name>
    <dbReference type="NCBI Taxonomy" id="1838286"/>
    <lineage>
        <taxon>Bacteria</taxon>
        <taxon>Pseudomonadati</taxon>
        <taxon>Verrucomicrobiota</taxon>
        <taxon>Opitutia</taxon>
        <taxon>Opitutales</taxon>
        <taxon>Opitutaceae</taxon>
        <taxon>Lacunisphaera</taxon>
    </lineage>
</organism>
<feature type="domain" description="Nucleoside phosphorylase" evidence="1">
    <location>
        <begin position="38"/>
        <end position="245"/>
    </location>
</feature>
<evidence type="ECO:0000313" key="3">
    <source>
        <dbReference type="Proteomes" id="UP000095228"/>
    </source>
</evidence>
<dbReference type="PANTHER" id="PTHR46832:SF1">
    <property type="entry name" value="5'-METHYLTHIOADENOSINE_S-ADENOSYLHOMOCYSTEINE NUCLEOSIDASE"/>
    <property type="match status" value="1"/>
</dbReference>
<dbReference type="GO" id="GO:0008930">
    <property type="term" value="F:methylthioadenosine nucleosidase activity"/>
    <property type="evidence" value="ECO:0007669"/>
    <property type="project" value="TreeGrafter"/>
</dbReference>
<dbReference type="KEGG" id="obg:Verru16b_01364"/>
<dbReference type="Proteomes" id="UP000095228">
    <property type="component" value="Chromosome"/>
</dbReference>
<dbReference type="STRING" id="1838286.Verru16b_01364"/>
<dbReference type="PANTHER" id="PTHR46832">
    <property type="entry name" value="5'-METHYLTHIOADENOSINE/S-ADENOSYLHOMOCYSTEINE NUCLEOSIDASE"/>
    <property type="match status" value="1"/>
</dbReference>
<dbReference type="AlphaFoldDB" id="A0A1D8ATT9"/>
<keyword evidence="2" id="KW-0378">Hydrolase</keyword>
<gene>
    <name evidence="2" type="primary">mtnN_1</name>
    <name evidence="2" type="ORF">Verru16b_01364</name>
</gene>
<dbReference type="InterPro" id="IPR000845">
    <property type="entry name" value="Nucleoside_phosphorylase_d"/>
</dbReference>
<dbReference type="GO" id="GO:0009116">
    <property type="term" value="P:nucleoside metabolic process"/>
    <property type="evidence" value="ECO:0007669"/>
    <property type="project" value="InterPro"/>
</dbReference>
<dbReference type="OrthoDB" id="9792278at2"/>
<dbReference type="EC" id="3.2.2.9" evidence="2"/>
<dbReference type="CDD" id="cd09008">
    <property type="entry name" value="MTAN"/>
    <property type="match status" value="1"/>
</dbReference>
<dbReference type="EMBL" id="CP016094">
    <property type="protein sequence ID" value="AOS44303.1"/>
    <property type="molecule type" value="Genomic_DNA"/>
</dbReference>
<proteinExistence type="predicted"/>
<dbReference type="Pfam" id="PF01048">
    <property type="entry name" value="PNP_UDP_1"/>
    <property type="match status" value="1"/>
</dbReference>
<protein>
    <submittedName>
        <fullName evidence="2">5'-methylthioadenosine/S-adenosylhomocysteine nucleosidase</fullName>
        <ecNumber evidence="2">3.2.2.9</ecNumber>
    </submittedName>
</protein>
<dbReference type="GO" id="GO:0008782">
    <property type="term" value="F:adenosylhomocysteine nucleosidase activity"/>
    <property type="evidence" value="ECO:0007669"/>
    <property type="project" value="UniProtKB-EC"/>
</dbReference>
<keyword evidence="2" id="KW-0326">Glycosidase</keyword>
<dbReference type="GO" id="GO:0005829">
    <property type="term" value="C:cytosol"/>
    <property type="evidence" value="ECO:0007669"/>
    <property type="project" value="TreeGrafter"/>
</dbReference>
<dbReference type="InterPro" id="IPR035994">
    <property type="entry name" value="Nucleoside_phosphorylase_sf"/>
</dbReference>
<dbReference type="RefSeq" id="WP_069961561.1">
    <property type="nucleotide sequence ID" value="NZ_CP016094.1"/>
</dbReference>
<reference evidence="2 3" key="1">
    <citation type="submission" date="2016-06" db="EMBL/GenBank/DDBJ databases">
        <title>Three novel species with peptidoglycan cell walls form the new genus Lacunisphaera gen. nov. in the family Opitutaceae of the verrucomicrobial subdivision 4.</title>
        <authorList>
            <person name="Rast P."/>
            <person name="Gloeckner I."/>
            <person name="Jogler M."/>
            <person name="Boedeker C."/>
            <person name="Jeske O."/>
            <person name="Wiegand S."/>
            <person name="Reinhardt R."/>
            <person name="Schumann P."/>
            <person name="Rohde M."/>
            <person name="Spring S."/>
            <person name="Gloeckner F.O."/>
            <person name="Jogler C."/>
        </authorList>
    </citation>
    <scope>NUCLEOTIDE SEQUENCE [LARGE SCALE GENOMIC DNA]</scope>
    <source>
        <strain evidence="2 3">IG16b</strain>
    </source>
</reference>
<dbReference type="Gene3D" id="3.40.50.1580">
    <property type="entry name" value="Nucleoside phosphorylase domain"/>
    <property type="match status" value="1"/>
</dbReference>
<accession>A0A1D8ATT9</accession>
<evidence type="ECO:0000313" key="2">
    <source>
        <dbReference type="EMBL" id="AOS44303.1"/>
    </source>
</evidence>
<keyword evidence="3" id="KW-1185">Reference proteome</keyword>